<evidence type="ECO:0000313" key="2">
    <source>
        <dbReference type="Proteomes" id="UP001589707"/>
    </source>
</evidence>
<accession>A0ABV5X137</accession>
<comment type="caution">
    <text evidence="1">The sequence shown here is derived from an EMBL/GenBank/DDBJ whole genome shotgun (WGS) entry which is preliminary data.</text>
</comment>
<dbReference type="RefSeq" id="WP_376839894.1">
    <property type="nucleotide sequence ID" value="NZ_JBHMAU010000046.1"/>
</dbReference>
<name>A0ABV5X137_9MICO</name>
<protein>
    <submittedName>
        <fullName evidence="1">DNA N-6-adenine-methyltransferase</fullName>
    </submittedName>
</protein>
<reference evidence="1 2" key="1">
    <citation type="submission" date="2024-09" db="EMBL/GenBank/DDBJ databases">
        <authorList>
            <person name="Sun Q."/>
            <person name="Mori K."/>
        </authorList>
    </citation>
    <scope>NUCLEOTIDE SEQUENCE [LARGE SCALE GENOMIC DNA]</scope>
    <source>
        <strain evidence="1 2">JCM 11683</strain>
    </source>
</reference>
<keyword evidence="2" id="KW-1185">Reference proteome</keyword>
<evidence type="ECO:0000313" key="1">
    <source>
        <dbReference type="EMBL" id="MFB9776156.1"/>
    </source>
</evidence>
<sequence length="176" mass="19513">MTTDLFGNPAAAPRAIGSHQSAVGGTDEWLTPPDLIATLGHFDLDPCAPIQRPWPTAERHYTIEDDGLRQEWHGRVWCNPPYAHVWKWLARLADHGTGTALIFARTETAGFHSQVWERATALLFLKGRLHFHYRDGERASANAGAPSVLVAYGEDDSRVLASRPVPGHYVRLRDAA</sequence>
<dbReference type="Proteomes" id="UP001589707">
    <property type="component" value="Unassembled WGS sequence"/>
</dbReference>
<proteinExistence type="predicted"/>
<dbReference type="Pfam" id="PF05869">
    <property type="entry name" value="Dam"/>
    <property type="match status" value="1"/>
</dbReference>
<dbReference type="EMBL" id="JBHMAU010000046">
    <property type="protein sequence ID" value="MFB9776156.1"/>
    <property type="molecule type" value="Genomic_DNA"/>
</dbReference>
<gene>
    <name evidence="1" type="ORF">ACFFN1_07035</name>
</gene>
<organism evidence="1 2">
    <name type="scientific">Brevibacterium otitidis</name>
    <dbReference type="NCBI Taxonomy" id="53364"/>
    <lineage>
        <taxon>Bacteria</taxon>
        <taxon>Bacillati</taxon>
        <taxon>Actinomycetota</taxon>
        <taxon>Actinomycetes</taxon>
        <taxon>Micrococcales</taxon>
        <taxon>Brevibacteriaceae</taxon>
        <taxon>Brevibacterium</taxon>
    </lineage>
</organism>
<dbReference type="InterPro" id="IPR008593">
    <property type="entry name" value="Dam_MeTrfase"/>
</dbReference>